<dbReference type="InterPro" id="IPR008978">
    <property type="entry name" value="HSP20-like_chaperone"/>
</dbReference>
<organism evidence="6 7">
    <name type="scientific">Caerostris extrusa</name>
    <name type="common">Bark spider</name>
    <name type="synonym">Caerostris bankana</name>
    <dbReference type="NCBI Taxonomy" id="172846"/>
    <lineage>
        <taxon>Eukaryota</taxon>
        <taxon>Metazoa</taxon>
        <taxon>Ecdysozoa</taxon>
        <taxon>Arthropoda</taxon>
        <taxon>Chelicerata</taxon>
        <taxon>Arachnida</taxon>
        <taxon>Araneae</taxon>
        <taxon>Araneomorphae</taxon>
        <taxon>Entelegynae</taxon>
        <taxon>Araneoidea</taxon>
        <taxon>Araneidae</taxon>
        <taxon>Caerostris</taxon>
    </lineage>
</organism>
<dbReference type="PANTHER" id="PTHR12967">
    <property type="entry name" value="PROTEIN SHQ1 HOMOLOG"/>
    <property type="match status" value="1"/>
</dbReference>
<comment type="caution">
    <text evidence="6">The sequence shown here is derived from an EMBL/GenBank/DDBJ whole genome shotgun (WGS) entry which is preliminary data.</text>
</comment>
<evidence type="ECO:0000259" key="4">
    <source>
        <dbReference type="Pfam" id="PF04925"/>
    </source>
</evidence>
<evidence type="ECO:0000313" key="7">
    <source>
        <dbReference type="Proteomes" id="UP001054945"/>
    </source>
</evidence>
<proteinExistence type="inferred from homology"/>
<sequence length="509" mass="58346">MPYAKISEYNVQCEDYEFVFSCTPYYLRLCLPGKVQYCDSPKCAYDLDKKTFVMEVPKAVRGEEFKDLDLINLMLRSKKTTSVGGPKIEVLESTDDVEENDEELDIIIDQVPSEDKFGDLNISGQQCGFANSYTHSVFKLKEEAYEIFDVTEPETKTRKIRTEERIRHEKKTFNEDHYIADLYEDEEIKHLLKFIPKWVSLFDEVQKNPSKRHKVIHFTPEEKSRLMDLPNKKYLLDKNQERVVFLGLIDILFAYAYNNRTTEGENTVESAWTINKLSSTLSWLETFSSVSEVAISCIRRSLIFPLYRHFELSATILEDVRKIILLGRKYVIKCLLEIHEMFNLSDPRYILNELFIVDYILWMQTKRCSSKNLVPLATALEKILLTKGDIGLNLVDIETIAQIAWMSSDSMLENTSNRTERKSSMSDLSNDMKKMTLESNSKEAGNTSAATESNSNKECCGSSSSGSSSSSYETDSSVDSDDSIDETDSDDDSNTSDSDSHWLIREASV</sequence>
<comment type="similarity">
    <text evidence="1">Belongs to the SHQ1 family.</text>
</comment>
<feature type="compositionally biased region" description="Basic and acidic residues" evidence="3">
    <location>
        <begin position="498"/>
        <end position="509"/>
    </location>
</feature>
<protein>
    <recommendedName>
        <fullName evidence="2">Protein SHQ1 homolog</fullName>
    </recommendedName>
</protein>
<dbReference type="PANTHER" id="PTHR12967:SF0">
    <property type="entry name" value="PROTEIN SHQ1 HOMOLOG"/>
    <property type="match status" value="1"/>
</dbReference>
<dbReference type="Pfam" id="PF21413">
    <property type="entry name" value="SHQ1-like_CS"/>
    <property type="match status" value="1"/>
</dbReference>
<accession>A0AAV4S166</accession>
<feature type="domain" description="SHQ1-like CS" evidence="5">
    <location>
        <begin position="1"/>
        <end position="75"/>
    </location>
</feature>
<feature type="region of interest" description="Disordered" evidence="3">
    <location>
        <begin position="438"/>
        <end position="509"/>
    </location>
</feature>
<dbReference type="GO" id="GO:0005654">
    <property type="term" value="C:nucleoplasm"/>
    <property type="evidence" value="ECO:0007669"/>
    <property type="project" value="TreeGrafter"/>
</dbReference>
<dbReference type="GO" id="GO:0051082">
    <property type="term" value="F:unfolded protein binding"/>
    <property type="evidence" value="ECO:0007669"/>
    <property type="project" value="TreeGrafter"/>
</dbReference>
<dbReference type="GO" id="GO:0005737">
    <property type="term" value="C:cytoplasm"/>
    <property type="evidence" value="ECO:0007669"/>
    <property type="project" value="TreeGrafter"/>
</dbReference>
<dbReference type="Proteomes" id="UP001054945">
    <property type="component" value="Unassembled WGS sequence"/>
</dbReference>
<reference evidence="6 7" key="1">
    <citation type="submission" date="2021-06" db="EMBL/GenBank/DDBJ databases">
        <title>Caerostris extrusa draft genome.</title>
        <authorList>
            <person name="Kono N."/>
            <person name="Arakawa K."/>
        </authorList>
    </citation>
    <scope>NUCLEOTIDE SEQUENCE [LARGE SCALE GENOMIC DNA]</scope>
</reference>
<dbReference type="InterPro" id="IPR007009">
    <property type="entry name" value="Shq1_C"/>
</dbReference>
<feature type="compositionally biased region" description="Polar residues" evidence="3">
    <location>
        <begin position="438"/>
        <end position="457"/>
    </location>
</feature>
<feature type="domain" description="Shq1 C-terminal" evidence="4">
    <location>
        <begin position="210"/>
        <end position="394"/>
    </location>
</feature>
<keyword evidence="7" id="KW-1185">Reference proteome</keyword>
<dbReference type="Pfam" id="PF04925">
    <property type="entry name" value="SHQ1"/>
    <property type="match status" value="1"/>
</dbReference>
<evidence type="ECO:0000256" key="3">
    <source>
        <dbReference type="SAM" id="MobiDB-lite"/>
    </source>
</evidence>
<feature type="compositionally biased region" description="Acidic residues" evidence="3">
    <location>
        <begin position="476"/>
        <end position="494"/>
    </location>
</feature>
<dbReference type="Gene3D" id="2.60.40.790">
    <property type="match status" value="1"/>
</dbReference>
<dbReference type="InterPro" id="IPR039742">
    <property type="entry name" value="Shq1"/>
</dbReference>
<evidence type="ECO:0000313" key="6">
    <source>
        <dbReference type="EMBL" id="GIY27430.1"/>
    </source>
</evidence>
<name>A0AAV4S166_CAEEX</name>
<gene>
    <name evidence="6" type="primary">SHQ1</name>
    <name evidence="6" type="ORF">CEXT_178741</name>
</gene>
<dbReference type="GO" id="GO:0000493">
    <property type="term" value="P:box H/ACA snoRNP assembly"/>
    <property type="evidence" value="ECO:0007669"/>
    <property type="project" value="InterPro"/>
</dbReference>
<dbReference type="EMBL" id="BPLR01008815">
    <property type="protein sequence ID" value="GIY27430.1"/>
    <property type="molecule type" value="Genomic_DNA"/>
</dbReference>
<dbReference type="AlphaFoldDB" id="A0AAV4S166"/>
<evidence type="ECO:0000256" key="2">
    <source>
        <dbReference type="ARBA" id="ARBA00013750"/>
    </source>
</evidence>
<dbReference type="InterPro" id="IPR048696">
    <property type="entry name" value="SHQ1-like_CS"/>
</dbReference>
<feature type="compositionally biased region" description="Low complexity" evidence="3">
    <location>
        <begin position="462"/>
        <end position="475"/>
    </location>
</feature>
<evidence type="ECO:0000256" key="1">
    <source>
        <dbReference type="ARBA" id="ARBA00005607"/>
    </source>
</evidence>
<evidence type="ECO:0000259" key="5">
    <source>
        <dbReference type="Pfam" id="PF21413"/>
    </source>
</evidence>